<comment type="caution">
    <text evidence="2">The sequence shown here is derived from an EMBL/GenBank/DDBJ whole genome shotgun (WGS) entry which is preliminary data.</text>
</comment>
<feature type="region of interest" description="Disordered" evidence="1">
    <location>
        <begin position="1"/>
        <end position="73"/>
    </location>
</feature>
<evidence type="ECO:0000256" key="1">
    <source>
        <dbReference type="SAM" id="MobiDB-lite"/>
    </source>
</evidence>
<gene>
    <name evidence="2" type="ORF">LCGC14_2073810</name>
</gene>
<reference evidence="2" key="1">
    <citation type="journal article" date="2015" name="Nature">
        <title>Complex archaea that bridge the gap between prokaryotes and eukaryotes.</title>
        <authorList>
            <person name="Spang A."/>
            <person name="Saw J.H."/>
            <person name="Jorgensen S.L."/>
            <person name="Zaremba-Niedzwiedzka K."/>
            <person name="Martijn J."/>
            <person name="Lind A.E."/>
            <person name="van Eijk R."/>
            <person name="Schleper C."/>
            <person name="Guy L."/>
            <person name="Ettema T.J."/>
        </authorList>
    </citation>
    <scope>NUCLEOTIDE SEQUENCE</scope>
</reference>
<accession>A0A0F9GVX7</accession>
<protein>
    <submittedName>
        <fullName evidence="2">Uncharacterized protein</fullName>
    </submittedName>
</protein>
<proteinExistence type="predicted"/>
<feature type="compositionally biased region" description="Basic residues" evidence="1">
    <location>
        <begin position="10"/>
        <end position="22"/>
    </location>
</feature>
<dbReference type="AlphaFoldDB" id="A0A0F9GVX7"/>
<dbReference type="EMBL" id="LAZR01024926">
    <property type="protein sequence ID" value="KKL73550.1"/>
    <property type="molecule type" value="Genomic_DNA"/>
</dbReference>
<sequence>MAVNELLKYRAPKQRRNVKKPVGRPAAGYALSRLQGAGGPSGPRGVRGVPGKAPRKASANLLERMRKAGSLRR</sequence>
<evidence type="ECO:0000313" key="2">
    <source>
        <dbReference type="EMBL" id="KKL73550.1"/>
    </source>
</evidence>
<feature type="non-terminal residue" evidence="2">
    <location>
        <position position="73"/>
    </location>
</feature>
<name>A0A0F9GVX7_9ZZZZ</name>
<organism evidence="2">
    <name type="scientific">marine sediment metagenome</name>
    <dbReference type="NCBI Taxonomy" id="412755"/>
    <lineage>
        <taxon>unclassified sequences</taxon>
        <taxon>metagenomes</taxon>
        <taxon>ecological metagenomes</taxon>
    </lineage>
</organism>
<feature type="compositionally biased region" description="Low complexity" evidence="1">
    <location>
        <begin position="43"/>
        <end position="52"/>
    </location>
</feature>